<dbReference type="Gene3D" id="3.40.50.12370">
    <property type="match status" value="1"/>
</dbReference>
<keyword evidence="1" id="KW-0472">Membrane</keyword>
<gene>
    <name evidence="2" type="ORF">M0R89_03330</name>
</gene>
<feature type="transmembrane region" description="Helical" evidence="1">
    <location>
        <begin position="92"/>
        <end position="111"/>
    </location>
</feature>
<dbReference type="GeneID" id="72184199"/>
<protein>
    <submittedName>
        <fullName evidence="2">HPP family protein</fullName>
    </submittedName>
</protein>
<evidence type="ECO:0000256" key="1">
    <source>
        <dbReference type="SAM" id="Phobius"/>
    </source>
</evidence>
<reference evidence="2 3" key="1">
    <citation type="submission" date="2022-04" db="EMBL/GenBank/DDBJ databases">
        <title>Diverse halophilic archaea isolated from saline environments.</title>
        <authorList>
            <person name="Cui H.-L."/>
        </authorList>
    </citation>
    <scope>NUCLEOTIDE SEQUENCE [LARGE SCALE GENOMIC DNA]</scope>
    <source>
        <strain evidence="2 3">XZYJT49</strain>
    </source>
</reference>
<dbReference type="EMBL" id="CP096659">
    <property type="protein sequence ID" value="UPV75107.1"/>
    <property type="molecule type" value="Genomic_DNA"/>
</dbReference>
<name>A0A8U0HW18_9EURY</name>
<dbReference type="AlphaFoldDB" id="A0A8U0HW18"/>
<evidence type="ECO:0000313" key="2">
    <source>
        <dbReference type="EMBL" id="UPV75107.1"/>
    </source>
</evidence>
<dbReference type="SUPFAM" id="SSF52402">
    <property type="entry name" value="Adenine nucleotide alpha hydrolases-like"/>
    <property type="match status" value="1"/>
</dbReference>
<dbReference type="Proteomes" id="UP000830729">
    <property type="component" value="Chromosome"/>
</dbReference>
<feature type="transmembrane region" description="Helical" evidence="1">
    <location>
        <begin position="123"/>
        <end position="145"/>
    </location>
</feature>
<keyword evidence="1" id="KW-1133">Transmembrane helix</keyword>
<feature type="transmembrane region" description="Helical" evidence="1">
    <location>
        <begin position="174"/>
        <end position="196"/>
    </location>
</feature>
<proteinExistence type="predicted"/>
<dbReference type="KEGG" id="halx:M0R89_03330"/>
<feature type="transmembrane region" description="Helical" evidence="1">
    <location>
        <begin position="37"/>
        <end position="56"/>
    </location>
</feature>
<dbReference type="RefSeq" id="WP_248651150.1">
    <property type="nucleotide sequence ID" value="NZ_CP096659.1"/>
</dbReference>
<keyword evidence="3" id="KW-1185">Reference proteome</keyword>
<sequence>MLDGLRARYLDALRRVRRFERREVREFRRWIEHTANLIHLSVLLLIPLLIALVTAVSNSVDVLPFVLFPPLASGTYTLFADPEGTYASPTKFVGGLTTGALCGTVAVWVGVHTMLRDPLGTGGLFVSPFEAALAIFLTGGVTWALDFEEPSAFSTALLALIAPAFGAPESVESFFIEYVGSVFVASTIVAAAFHVWRRQFYERRSRYLYQSTKGDDHVLVPMGSEGDRPTAMFAARLAAAHDAGKVVLLDVVDETAVEAAERTMSVPTGEADTRLVDPELAATEDVETEEVQVADESAQRLEAEARRIETKVGVPCEVVVVGEGPDRSRTVLKTAREANCDLVVAPYEEENGGLSSFVRGLFRSNLDAIAFRPTDESRERWKRVLVPVRRAGDTAHAMIEFARRVAGRSGRVSVCTCIDRENERRAAETTLANLVEAFEGSFETRVSRSSIESFLGANDAYYDLTIMGASTDRSAASRFVSPPTFERIHDLDCDVAIVHRG</sequence>
<evidence type="ECO:0000313" key="3">
    <source>
        <dbReference type="Proteomes" id="UP000830729"/>
    </source>
</evidence>
<accession>A0A8U0HW18</accession>
<organism evidence="2 3">
    <name type="scientific">Halorussus limi</name>
    <dbReference type="NCBI Taxonomy" id="2938695"/>
    <lineage>
        <taxon>Archaea</taxon>
        <taxon>Methanobacteriati</taxon>
        <taxon>Methanobacteriota</taxon>
        <taxon>Stenosarchaea group</taxon>
        <taxon>Halobacteria</taxon>
        <taxon>Halobacteriales</taxon>
        <taxon>Haladaptataceae</taxon>
        <taxon>Halorussus</taxon>
    </lineage>
</organism>
<keyword evidence="1" id="KW-0812">Transmembrane</keyword>